<dbReference type="AlphaFoldDB" id="A0A0Q3IYJ7"/>
<dbReference type="Proteomes" id="UP000008810">
    <property type="component" value="Chromosome 2"/>
</dbReference>
<evidence type="ECO:0000256" key="1">
    <source>
        <dbReference type="SAM" id="MobiDB-lite"/>
    </source>
</evidence>
<feature type="chain" id="PRO_5043129317" evidence="2">
    <location>
        <begin position="29"/>
        <end position="169"/>
    </location>
</feature>
<reference evidence="3" key="2">
    <citation type="submission" date="2017-06" db="EMBL/GenBank/DDBJ databases">
        <title>WGS assembly of Brachypodium distachyon.</title>
        <authorList>
            <consortium name="The International Brachypodium Initiative"/>
            <person name="Lucas S."/>
            <person name="Harmon-Smith M."/>
            <person name="Lail K."/>
            <person name="Tice H."/>
            <person name="Grimwood J."/>
            <person name="Bruce D."/>
            <person name="Barry K."/>
            <person name="Shu S."/>
            <person name="Lindquist E."/>
            <person name="Wang M."/>
            <person name="Pitluck S."/>
            <person name="Vogel J.P."/>
            <person name="Garvin D.F."/>
            <person name="Mockler T.C."/>
            <person name="Schmutz J."/>
            <person name="Rokhsar D."/>
            <person name="Bevan M.W."/>
        </authorList>
    </citation>
    <scope>NUCLEOTIDE SEQUENCE</scope>
    <source>
        <strain evidence="3">Bd21</strain>
    </source>
</reference>
<evidence type="ECO:0000313" key="4">
    <source>
        <dbReference type="EnsemblPlants" id="KQK05492"/>
    </source>
</evidence>
<dbReference type="EnsemblPlants" id="KQK05492">
    <property type="protein sequence ID" value="KQK05492"/>
    <property type="gene ID" value="BRADI_2g20330v3"/>
</dbReference>
<keyword evidence="5" id="KW-1185">Reference proteome</keyword>
<evidence type="ECO:0000313" key="3">
    <source>
        <dbReference type="EMBL" id="KQK05492.1"/>
    </source>
</evidence>
<evidence type="ECO:0000313" key="5">
    <source>
        <dbReference type="Proteomes" id="UP000008810"/>
    </source>
</evidence>
<feature type="signal peptide" evidence="2">
    <location>
        <begin position="1"/>
        <end position="28"/>
    </location>
</feature>
<evidence type="ECO:0000256" key="2">
    <source>
        <dbReference type="SAM" id="SignalP"/>
    </source>
</evidence>
<feature type="region of interest" description="Disordered" evidence="1">
    <location>
        <begin position="73"/>
        <end position="98"/>
    </location>
</feature>
<protein>
    <submittedName>
        <fullName evidence="3 4">Uncharacterized protein</fullName>
    </submittedName>
</protein>
<accession>A0A0Q3IYJ7</accession>
<keyword evidence="2" id="KW-0732">Signal</keyword>
<dbReference type="EMBL" id="CM000881">
    <property type="protein sequence ID" value="KQK05492.1"/>
    <property type="molecule type" value="Genomic_DNA"/>
</dbReference>
<organism evidence="3">
    <name type="scientific">Brachypodium distachyon</name>
    <name type="common">Purple false brome</name>
    <name type="synonym">Trachynia distachya</name>
    <dbReference type="NCBI Taxonomy" id="15368"/>
    <lineage>
        <taxon>Eukaryota</taxon>
        <taxon>Viridiplantae</taxon>
        <taxon>Streptophyta</taxon>
        <taxon>Embryophyta</taxon>
        <taxon>Tracheophyta</taxon>
        <taxon>Spermatophyta</taxon>
        <taxon>Magnoliopsida</taxon>
        <taxon>Liliopsida</taxon>
        <taxon>Poales</taxon>
        <taxon>Poaceae</taxon>
        <taxon>BOP clade</taxon>
        <taxon>Pooideae</taxon>
        <taxon>Stipodae</taxon>
        <taxon>Brachypodieae</taxon>
        <taxon>Brachypodium</taxon>
    </lineage>
</organism>
<dbReference type="Gramene" id="KQK05492">
    <property type="protein sequence ID" value="KQK05492"/>
    <property type="gene ID" value="BRADI_2g20330v3"/>
</dbReference>
<name>A0A0Q3IYJ7_BRADI</name>
<dbReference type="ExpressionAtlas" id="A0A0Q3IYJ7">
    <property type="expression patterns" value="baseline and differential"/>
</dbReference>
<proteinExistence type="predicted"/>
<reference evidence="4" key="3">
    <citation type="submission" date="2018-08" db="UniProtKB">
        <authorList>
            <consortium name="EnsemblPlants"/>
        </authorList>
    </citation>
    <scope>IDENTIFICATION</scope>
    <source>
        <strain evidence="4">cv. Bd21</strain>
    </source>
</reference>
<sequence length="169" mass="18606">MRGPAVDDAVRLAALLILVLVAAAAAHAAGAGDEAAGEKEDPEVVACKQQCAGQRRFGEPELRYCAQRCDEYGREKKRRQEEEEEKQSHDDPDKERDRCLHECRVGPSSREKKPGCERRCLDEYERATHGGDGPPGWARVGQAGPGRCARWSTRDAGRAGISTIRPVLR</sequence>
<reference evidence="3 4" key="1">
    <citation type="journal article" date="2010" name="Nature">
        <title>Genome sequencing and analysis of the model grass Brachypodium distachyon.</title>
        <authorList>
            <consortium name="International Brachypodium Initiative"/>
        </authorList>
    </citation>
    <scope>NUCLEOTIDE SEQUENCE [LARGE SCALE GENOMIC DNA]</scope>
    <source>
        <strain evidence="3 4">Bd21</strain>
    </source>
</reference>
<dbReference type="RefSeq" id="XP_010231194.1">
    <property type="nucleotide sequence ID" value="XM_010232892.2"/>
</dbReference>
<feature type="region of interest" description="Disordered" evidence="1">
    <location>
        <begin position="127"/>
        <end position="151"/>
    </location>
</feature>
<dbReference type="GeneID" id="104582620"/>
<dbReference type="OrthoDB" id="712373at2759"/>
<dbReference type="KEGG" id="bdi:104582620"/>
<gene>
    <name evidence="4" type="primary">LOC104582620</name>
    <name evidence="3" type="ORF">BRADI_2g20330v3</name>
</gene>